<organism evidence="1 2">
    <name type="scientific">Yoonia ponticola</name>
    <dbReference type="NCBI Taxonomy" id="1524255"/>
    <lineage>
        <taxon>Bacteria</taxon>
        <taxon>Pseudomonadati</taxon>
        <taxon>Pseudomonadota</taxon>
        <taxon>Alphaproteobacteria</taxon>
        <taxon>Rhodobacterales</taxon>
        <taxon>Paracoccaceae</taxon>
        <taxon>Yoonia</taxon>
    </lineage>
</organism>
<dbReference type="AlphaFoldDB" id="A0A7W9F0H7"/>
<gene>
    <name evidence="1" type="ORF">FHS72_002875</name>
</gene>
<dbReference type="Proteomes" id="UP000535415">
    <property type="component" value="Unassembled WGS sequence"/>
</dbReference>
<comment type="caution">
    <text evidence="1">The sequence shown here is derived from an EMBL/GenBank/DDBJ whole genome shotgun (WGS) entry which is preliminary data.</text>
</comment>
<accession>A0A7W9F0H7</accession>
<evidence type="ECO:0000313" key="2">
    <source>
        <dbReference type="Proteomes" id="UP000535415"/>
    </source>
</evidence>
<evidence type="ECO:0008006" key="3">
    <source>
        <dbReference type="Google" id="ProtNLM"/>
    </source>
</evidence>
<reference evidence="1 2" key="1">
    <citation type="submission" date="2020-08" db="EMBL/GenBank/DDBJ databases">
        <title>Genomic Encyclopedia of Type Strains, Phase IV (KMG-IV): sequencing the most valuable type-strain genomes for metagenomic binning, comparative biology and taxonomic classification.</title>
        <authorList>
            <person name="Goeker M."/>
        </authorList>
    </citation>
    <scope>NUCLEOTIDE SEQUENCE [LARGE SCALE GENOMIC DNA]</scope>
    <source>
        <strain evidence="1 2">DSM 101064</strain>
    </source>
</reference>
<keyword evidence="2" id="KW-1185">Reference proteome</keyword>
<protein>
    <recommendedName>
        <fullName evidence="3">WD40 repeat domain-containing protein</fullName>
    </recommendedName>
</protein>
<evidence type="ECO:0000313" key="1">
    <source>
        <dbReference type="EMBL" id="MBB5723235.1"/>
    </source>
</evidence>
<sequence>MDITGQKFIRAAETDDKRLVVCTQAPGMDIETQPHTGLVYWSDDEGWCEIGLANGVTADATITEDGAQALVTDPFGLVHVTNGGNAVIDGITDGAGNAPDAPLRAVRRVGDKVYAVGVERQAYMREKGKWQMISNDDVMTSERPVAFQAIDGFSDTELYTAGWDGEIWSYDGSNWQQHQSPTNIILNDIAAGPDMCVAVGLAGQIVTGRGDDWQMIEQDETEEDFWSVRAFNGAFYLTALSGIYELKDGELEMLRDTDEEMRTVYALTVGPSGLWSVGLQDIVLFDGNDWRTIGQS</sequence>
<dbReference type="RefSeq" id="WP_183530269.1">
    <property type="nucleotide sequence ID" value="NZ_JACIJM010000009.1"/>
</dbReference>
<name>A0A7W9F0H7_9RHOB</name>
<dbReference type="EMBL" id="JACIJM010000009">
    <property type="protein sequence ID" value="MBB5723235.1"/>
    <property type="molecule type" value="Genomic_DNA"/>
</dbReference>
<proteinExistence type="predicted"/>